<dbReference type="InterPro" id="IPR001878">
    <property type="entry name" value="Znf_CCHC"/>
</dbReference>
<evidence type="ECO:0000313" key="4">
    <source>
        <dbReference type="Proteomes" id="UP001234989"/>
    </source>
</evidence>
<proteinExistence type="predicted"/>
<dbReference type="InterPro" id="IPR040256">
    <property type="entry name" value="At4g02000-like"/>
</dbReference>
<dbReference type="Pfam" id="PF14111">
    <property type="entry name" value="DUF4283"/>
    <property type="match status" value="1"/>
</dbReference>
<evidence type="ECO:0000259" key="2">
    <source>
        <dbReference type="PROSITE" id="PS50158"/>
    </source>
</evidence>
<organism evidence="3 4">
    <name type="scientific">Solanum verrucosum</name>
    <dbReference type="NCBI Taxonomy" id="315347"/>
    <lineage>
        <taxon>Eukaryota</taxon>
        <taxon>Viridiplantae</taxon>
        <taxon>Streptophyta</taxon>
        <taxon>Embryophyta</taxon>
        <taxon>Tracheophyta</taxon>
        <taxon>Spermatophyta</taxon>
        <taxon>Magnoliopsida</taxon>
        <taxon>eudicotyledons</taxon>
        <taxon>Gunneridae</taxon>
        <taxon>Pentapetalae</taxon>
        <taxon>asterids</taxon>
        <taxon>lamiids</taxon>
        <taxon>Solanales</taxon>
        <taxon>Solanaceae</taxon>
        <taxon>Solanoideae</taxon>
        <taxon>Solaneae</taxon>
        <taxon>Solanum</taxon>
    </lineage>
</organism>
<keyword evidence="1" id="KW-0479">Metal-binding</keyword>
<gene>
    <name evidence="3" type="ORF">MTR67_011568</name>
</gene>
<dbReference type="GO" id="GO:0003676">
    <property type="term" value="F:nucleic acid binding"/>
    <property type="evidence" value="ECO:0007669"/>
    <property type="project" value="InterPro"/>
</dbReference>
<keyword evidence="1" id="KW-0862">Zinc</keyword>
<dbReference type="AlphaFoldDB" id="A0AAF0Q8N0"/>
<keyword evidence="1" id="KW-0863">Zinc-finger</keyword>
<feature type="domain" description="CCHC-type" evidence="2">
    <location>
        <begin position="212"/>
        <end position="226"/>
    </location>
</feature>
<dbReference type="InterPro" id="IPR025558">
    <property type="entry name" value="DUF4283"/>
</dbReference>
<dbReference type="PANTHER" id="PTHR31286:SF99">
    <property type="entry name" value="DUF4283 DOMAIN-CONTAINING PROTEIN"/>
    <property type="match status" value="1"/>
</dbReference>
<protein>
    <recommendedName>
        <fullName evidence="2">CCHC-type domain-containing protein</fullName>
    </recommendedName>
</protein>
<reference evidence="3" key="1">
    <citation type="submission" date="2023-08" db="EMBL/GenBank/DDBJ databases">
        <title>A de novo genome assembly of Solanum verrucosum Schlechtendal, a Mexican diploid species geographically isolated from the other diploid A-genome species in potato relatives.</title>
        <authorList>
            <person name="Hosaka K."/>
        </authorList>
    </citation>
    <scope>NUCLEOTIDE SEQUENCE</scope>
    <source>
        <tissue evidence="3">Young leaves</tissue>
    </source>
</reference>
<dbReference type="SUPFAM" id="SSF57756">
    <property type="entry name" value="Retrovirus zinc finger-like domains"/>
    <property type="match status" value="1"/>
</dbReference>
<dbReference type="PANTHER" id="PTHR31286">
    <property type="entry name" value="GLYCINE-RICH CELL WALL STRUCTURAL PROTEIN 1.8-LIKE"/>
    <property type="match status" value="1"/>
</dbReference>
<dbReference type="GO" id="GO:0008270">
    <property type="term" value="F:zinc ion binding"/>
    <property type="evidence" value="ECO:0007669"/>
    <property type="project" value="UniProtKB-KW"/>
</dbReference>
<keyword evidence="4" id="KW-1185">Reference proteome</keyword>
<dbReference type="EMBL" id="CP133614">
    <property type="protein sequence ID" value="WMV18183.1"/>
    <property type="molecule type" value="Genomic_DNA"/>
</dbReference>
<accession>A0AAF0Q8N0</accession>
<dbReference type="Proteomes" id="UP001234989">
    <property type="component" value="Chromosome 3"/>
</dbReference>
<evidence type="ECO:0000313" key="3">
    <source>
        <dbReference type="EMBL" id="WMV18183.1"/>
    </source>
</evidence>
<sequence length="267" mass="30469">MEEPTINYVTHSLDNISFQNEEENHQNHPNFIPITSADQLQLYAPWRLALIINLVGKKMGYIYLQNRLQTLWQPSEKIKLIDLGEEFYLIKLTRSENFEKILHKGPWFIGSQFISVRKWEPKFNPSQSHINFSTIWIRLPELPTKFYDLSILQTIGNKVGSVLKIDTVTKNTSRGRYARLCILAPLTKPLPTEVLIGTHLKKIHYEPSTPLCTSCGRLGHLVHSCPGKVSDIPSTSNQAKLNNDPSDTSTNVKENGGWTTMIYPKKA</sequence>
<dbReference type="InterPro" id="IPR036875">
    <property type="entry name" value="Znf_CCHC_sf"/>
</dbReference>
<dbReference type="PROSITE" id="PS50158">
    <property type="entry name" value="ZF_CCHC"/>
    <property type="match status" value="1"/>
</dbReference>
<name>A0AAF0Q8N0_SOLVR</name>
<evidence type="ECO:0000256" key="1">
    <source>
        <dbReference type="PROSITE-ProRule" id="PRU00047"/>
    </source>
</evidence>